<keyword evidence="5" id="KW-0472">Membrane</keyword>
<sequence>MQILCIHCGNSILISSEHLGGVGQCPHCQGEIQLPSANEPVEERDGGFVSWVDGSLSGLVSLVFNMGLILLLALLTYGGGGLAGEGEEVLLGSLPSPTLTDNQEQSLSTDTAVEQQSAESLDDSLQIEEPTDTLDPLALQTFDISPSASGGSSGDFDIGRPSSAAGGAGGSFDGMVQQLRASGLDIVITFDSTGSMGGEIDVVKSQIKSIGGALIKLVPKARIGLCTYRDTGEEYEAIGLPLTGDIQAIDTWLSDIRAAGGGDHPEAVEAGLAWAIEKNSFRSTAKKVILLFGDAPPHSGKLRDCLRLASDFHGQGQGVVSTVTCRSSAKMPEFVEIAQMGGGEAFLTTDQRQIMTELMVLVFGSKFRSKVVEAFELIKE</sequence>
<dbReference type="Gene3D" id="3.40.50.410">
    <property type="entry name" value="von Willebrand factor, type A domain"/>
    <property type="match status" value="1"/>
</dbReference>
<feature type="region of interest" description="Disordered" evidence="4">
    <location>
        <begin position="93"/>
        <end position="125"/>
    </location>
</feature>
<dbReference type="InterPro" id="IPR002035">
    <property type="entry name" value="VWF_A"/>
</dbReference>
<evidence type="ECO:0000256" key="2">
    <source>
        <dbReference type="ARBA" id="ARBA00022525"/>
    </source>
</evidence>
<evidence type="ECO:0000256" key="1">
    <source>
        <dbReference type="ARBA" id="ARBA00004613"/>
    </source>
</evidence>
<feature type="compositionally biased region" description="Polar residues" evidence="4">
    <location>
        <begin position="95"/>
        <end position="119"/>
    </location>
</feature>
<reference evidence="7 8" key="1">
    <citation type="submission" date="2019-02" db="EMBL/GenBank/DDBJ databases">
        <title>Deep-cultivation of Planctomycetes and their phenomic and genomic characterization uncovers novel biology.</title>
        <authorList>
            <person name="Wiegand S."/>
            <person name="Jogler M."/>
            <person name="Boedeker C."/>
            <person name="Pinto D."/>
            <person name="Vollmers J."/>
            <person name="Rivas-Marin E."/>
            <person name="Kohn T."/>
            <person name="Peeters S.H."/>
            <person name="Heuer A."/>
            <person name="Rast P."/>
            <person name="Oberbeckmann S."/>
            <person name="Bunk B."/>
            <person name="Jeske O."/>
            <person name="Meyerdierks A."/>
            <person name="Storesund J.E."/>
            <person name="Kallscheuer N."/>
            <person name="Luecker S."/>
            <person name="Lage O.M."/>
            <person name="Pohl T."/>
            <person name="Merkel B.J."/>
            <person name="Hornburger P."/>
            <person name="Mueller R.-W."/>
            <person name="Bruemmer F."/>
            <person name="Labrenz M."/>
            <person name="Spormann A.M."/>
            <person name="Op den Camp H."/>
            <person name="Overmann J."/>
            <person name="Amann R."/>
            <person name="Jetten M.S.M."/>
            <person name="Mascher T."/>
            <person name="Medema M.H."/>
            <person name="Devos D.P."/>
            <person name="Kaster A.-K."/>
            <person name="Ovreas L."/>
            <person name="Rohde M."/>
            <person name="Galperin M.Y."/>
            <person name="Jogler C."/>
        </authorList>
    </citation>
    <scope>NUCLEOTIDE SEQUENCE [LARGE SCALE GENOMIC DNA]</scope>
    <source>
        <strain evidence="7 8">Pla85_3_4</strain>
    </source>
</reference>
<evidence type="ECO:0000256" key="4">
    <source>
        <dbReference type="SAM" id="MobiDB-lite"/>
    </source>
</evidence>
<keyword evidence="2" id="KW-0964">Secreted</keyword>
<dbReference type="AlphaFoldDB" id="A0A518E3J0"/>
<dbReference type="Pfam" id="PF25106">
    <property type="entry name" value="VWA_4"/>
    <property type="match status" value="1"/>
</dbReference>
<keyword evidence="5" id="KW-0812">Transmembrane</keyword>
<feature type="domain" description="VWFA" evidence="6">
    <location>
        <begin position="185"/>
        <end position="362"/>
    </location>
</feature>
<dbReference type="PROSITE" id="PS50234">
    <property type="entry name" value="VWFA"/>
    <property type="match status" value="1"/>
</dbReference>
<dbReference type="PANTHER" id="PTHR47763">
    <property type="entry name" value="ALPHA-PROTEIN KINASE VWKA"/>
    <property type="match status" value="1"/>
</dbReference>
<keyword evidence="3" id="KW-0732">Signal</keyword>
<organism evidence="7 8">
    <name type="scientific">Lignipirellula cremea</name>
    <dbReference type="NCBI Taxonomy" id="2528010"/>
    <lineage>
        <taxon>Bacteria</taxon>
        <taxon>Pseudomonadati</taxon>
        <taxon>Planctomycetota</taxon>
        <taxon>Planctomycetia</taxon>
        <taxon>Pirellulales</taxon>
        <taxon>Pirellulaceae</taxon>
        <taxon>Lignipirellula</taxon>
    </lineage>
</organism>
<evidence type="ECO:0000256" key="3">
    <source>
        <dbReference type="ARBA" id="ARBA00022729"/>
    </source>
</evidence>
<protein>
    <submittedName>
        <fullName evidence="7">von Willebrand factor type A domain protein</fullName>
    </submittedName>
</protein>
<dbReference type="InterPro" id="IPR056861">
    <property type="entry name" value="HMCN1-like_VWA"/>
</dbReference>
<dbReference type="SMART" id="SM00327">
    <property type="entry name" value="VWA"/>
    <property type="match status" value="1"/>
</dbReference>
<dbReference type="KEGG" id="lcre:Pla8534_65300"/>
<dbReference type="Proteomes" id="UP000317648">
    <property type="component" value="Chromosome"/>
</dbReference>
<dbReference type="EMBL" id="CP036433">
    <property type="protein sequence ID" value="QDU98658.1"/>
    <property type="molecule type" value="Genomic_DNA"/>
</dbReference>
<gene>
    <name evidence="7" type="ORF">Pla8534_65300</name>
</gene>
<evidence type="ECO:0000313" key="8">
    <source>
        <dbReference type="Proteomes" id="UP000317648"/>
    </source>
</evidence>
<dbReference type="SUPFAM" id="SSF53300">
    <property type="entry name" value="vWA-like"/>
    <property type="match status" value="1"/>
</dbReference>
<accession>A0A518E3J0</accession>
<evidence type="ECO:0000259" key="6">
    <source>
        <dbReference type="PROSITE" id="PS50234"/>
    </source>
</evidence>
<evidence type="ECO:0000313" key="7">
    <source>
        <dbReference type="EMBL" id="QDU98658.1"/>
    </source>
</evidence>
<dbReference type="InterPro" id="IPR036465">
    <property type="entry name" value="vWFA_dom_sf"/>
</dbReference>
<dbReference type="InterPro" id="IPR052969">
    <property type="entry name" value="Thr-specific_kinase-like"/>
</dbReference>
<keyword evidence="5" id="KW-1133">Transmembrane helix</keyword>
<evidence type="ECO:0000256" key="5">
    <source>
        <dbReference type="SAM" id="Phobius"/>
    </source>
</evidence>
<dbReference type="CDD" id="cd00198">
    <property type="entry name" value="vWFA"/>
    <property type="match status" value="1"/>
</dbReference>
<name>A0A518E3J0_9BACT</name>
<dbReference type="RefSeq" id="WP_145058092.1">
    <property type="nucleotide sequence ID" value="NZ_CP036433.1"/>
</dbReference>
<proteinExistence type="predicted"/>
<dbReference type="OrthoDB" id="284794at2"/>
<feature type="transmembrane region" description="Helical" evidence="5">
    <location>
        <begin position="56"/>
        <end position="77"/>
    </location>
</feature>
<keyword evidence="8" id="KW-1185">Reference proteome</keyword>
<comment type="subcellular location">
    <subcellularLocation>
        <location evidence="1">Secreted</location>
    </subcellularLocation>
</comment>